<comment type="caution">
    <text evidence="2">The sequence shown here is derived from an EMBL/GenBank/DDBJ whole genome shotgun (WGS) entry which is preliminary data.</text>
</comment>
<dbReference type="Pfam" id="PF05437">
    <property type="entry name" value="AzlD"/>
    <property type="match status" value="1"/>
</dbReference>
<evidence type="ECO:0000313" key="3">
    <source>
        <dbReference type="Proteomes" id="UP000019474"/>
    </source>
</evidence>
<dbReference type="Proteomes" id="UP000019474">
    <property type="component" value="Unassembled WGS sequence"/>
</dbReference>
<accession>W9EEE6</accession>
<keyword evidence="1" id="KW-0812">Transmembrane</keyword>
<keyword evidence="1" id="KW-0472">Membrane</keyword>
<feature type="transmembrane region" description="Helical" evidence="1">
    <location>
        <begin position="6"/>
        <end position="29"/>
    </location>
</feature>
<protein>
    <submittedName>
        <fullName evidence="2">Putative membrane protein</fullName>
    </submittedName>
</protein>
<evidence type="ECO:0000256" key="1">
    <source>
        <dbReference type="SAM" id="Phobius"/>
    </source>
</evidence>
<keyword evidence="3" id="KW-1185">Reference proteome</keyword>
<name>W9EEE6_9LACO</name>
<evidence type="ECO:0000313" key="2">
    <source>
        <dbReference type="EMBL" id="ETO40488.1"/>
    </source>
</evidence>
<organism evidence="2 3">
    <name type="scientific">Fructilactobacillus florum 8D</name>
    <dbReference type="NCBI Taxonomy" id="1221538"/>
    <lineage>
        <taxon>Bacteria</taxon>
        <taxon>Bacillati</taxon>
        <taxon>Bacillota</taxon>
        <taxon>Bacilli</taxon>
        <taxon>Lactobacillales</taxon>
        <taxon>Lactobacillaceae</taxon>
        <taxon>Fructilactobacillus</taxon>
    </lineage>
</organism>
<sequence>MPSFNFLLLVILGCGAVTLLTRVIPFIILKKINLPLGVVQFLSFVPIVIMATLWFEGLFIQHLGHLPTINWLNVAASVPTVISAVISKNLLVIVIVGMISLALLRVLLS</sequence>
<gene>
    <name evidence="2" type="ORF">B808_541</name>
</gene>
<feature type="transmembrane region" description="Helical" evidence="1">
    <location>
        <begin position="81"/>
        <end position="108"/>
    </location>
</feature>
<dbReference type="InterPro" id="IPR008407">
    <property type="entry name" value="Brnchd-chn_aa_trnsp_AzlD"/>
</dbReference>
<dbReference type="OrthoDB" id="7870017at2"/>
<proteinExistence type="predicted"/>
<feature type="transmembrane region" description="Helical" evidence="1">
    <location>
        <begin position="41"/>
        <end position="61"/>
    </location>
</feature>
<reference evidence="2 3" key="1">
    <citation type="submission" date="2012-08" db="EMBL/GenBank/DDBJ databases">
        <title>Genome sequencing of Lactobacillus florum 8D.</title>
        <authorList>
            <person name="Kim E.B."/>
            <person name="Marco M.L."/>
        </authorList>
    </citation>
    <scope>NUCLEOTIDE SEQUENCE [LARGE SCALE GENOMIC DNA]</scope>
    <source>
        <strain evidence="2 3">8D</strain>
    </source>
</reference>
<dbReference type="PATRIC" id="fig|1221538.3.peg.543"/>
<dbReference type="AlphaFoldDB" id="W9EEE6"/>
<dbReference type="EMBL" id="ALXG01000026">
    <property type="protein sequence ID" value="ETO40488.1"/>
    <property type="molecule type" value="Genomic_DNA"/>
</dbReference>
<keyword evidence="1" id="KW-1133">Transmembrane helix</keyword>
<dbReference type="RefSeq" id="WP_009166455.1">
    <property type="nucleotide sequence ID" value="NZ_ALXG01000026.1"/>
</dbReference>